<reference evidence="2 3" key="1">
    <citation type="submission" date="2024-07" db="EMBL/GenBank/DDBJ databases">
        <authorList>
            <person name="Dulla G.F.J."/>
            <person name="Delorm J.G."/>
        </authorList>
    </citation>
    <scope>NUCLEOTIDE SEQUENCE [LARGE SCALE GENOMIC DNA]</scope>
    <source>
        <strain evidence="2 3">JGD 233</strain>
    </source>
</reference>
<keyword evidence="1" id="KW-0732">Signal</keyword>
<evidence type="ECO:0000313" key="3">
    <source>
        <dbReference type="Proteomes" id="UP001554567"/>
    </source>
</evidence>
<dbReference type="RefSeq" id="WP_367168806.1">
    <property type="nucleotide sequence ID" value="NZ_JBFKZN010000027.1"/>
</dbReference>
<feature type="chain" id="PRO_5046711333" evidence="1">
    <location>
        <begin position="20"/>
        <end position="156"/>
    </location>
</feature>
<organism evidence="2 3">
    <name type="scientific">Erwinia papayae</name>
    <dbReference type="NCBI Taxonomy" id="206499"/>
    <lineage>
        <taxon>Bacteria</taxon>
        <taxon>Pseudomonadati</taxon>
        <taxon>Pseudomonadota</taxon>
        <taxon>Gammaproteobacteria</taxon>
        <taxon>Enterobacterales</taxon>
        <taxon>Erwiniaceae</taxon>
        <taxon>Erwinia</taxon>
    </lineage>
</organism>
<protein>
    <submittedName>
        <fullName evidence="2">Uncharacterized protein</fullName>
    </submittedName>
</protein>
<keyword evidence="3" id="KW-1185">Reference proteome</keyword>
<dbReference type="Proteomes" id="UP001554567">
    <property type="component" value="Unassembled WGS sequence"/>
</dbReference>
<evidence type="ECO:0000256" key="1">
    <source>
        <dbReference type="SAM" id="SignalP"/>
    </source>
</evidence>
<evidence type="ECO:0000313" key="2">
    <source>
        <dbReference type="EMBL" id="MEW5291993.1"/>
    </source>
</evidence>
<comment type="caution">
    <text evidence="2">The sequence shown here is derived from an EMBL/GenBank/DDBJ whole genome shotgun (WGS) entry which is preliminary data.</text>
</comment>
<gene>
    <name evidence="2" type="ORF">ABW286_22920</name>
</gene>
<name>A0ABV3N882_9GAMM</name>
<dbReference type="EMBL" id="JBFKZN010000027">
    <property type="protein sequence ID" value="MEW5291993.1"/>
    <property type="molecule type" value="Genomic_DNA"/>
</dbReference>
<sequence>MKISVAFLFSVFFSISTMAGEQSEIELISCSLQGDVSRKISFYMNRETQKINYFFNKGGENELQVLFDKKNMLKRTTDRKMDVTYYGFNRGKYSYILNIINGKEVNEYSMSFLIKKGKKIIQSDDCLNSSYKASDITSKYIEDVPFNSVSSEFQFP</sequence>
<proteinExistence type="predicted"/>
<feature type="signal peptide" evidence="1">
    <location>
        <begin position="1"/>
        <end position="19"/>
    </location>
</feature>
<accession>A0ABV3N882</accession>